<dbReference type="Gene3D" id="2.80.10.50">
    <property type="match status" value="2"/>
</dbReference>
<keyword evidence="5" id="KW-1185">Reference proteome</keyword>
<reference evidence="4 5" key="1">
    <citation type="submission" date="2020-09" db="EMBL/GenBank/DDBJ databases">
        <title>De no assembly of potato wild relative species, Solanum commersonii.</title>
        <authorList>
            <person name="Cho K."/>
        </authorList>
    </citation>
    <scope>NUCLEOTIDE SEQUENCE [LARGE SCALE GENOMIC DNA]</scope>
    <source>
        <strain evidence="4">LZ3.2</strain>
        <tissue evidence="4">Leaf</tissue>
    </source>
</reference>
<dbReference type="EMBL" id="JACXVP010000003">
    <property type="protein sequence ID" value="KAG5617792.1"/>
    <property type="molecule type" value="Genomic_DNA"/>
</dbReference>
<feature type="signal peptide" evidence="3">
    <location>
        <begin position="1"/>
        <end position="20"/>
    </location>
</feature>
<proteinExistence type="inferred from homology"/>
<dbReference type="PRINTS" id="PR00291">
    <property type="entry name" value="KUNITZINHBTR"/>
</dbReference>
<evidence type="ECO:0000313" key="5">
    <source>
        <dbReference type="Proteomes" id="UP000824120"/>
    </source>
</evidence>
<dbReference type="OrthoDB" id="1872570at2759"/>
<dbReference type="SMART" id="SM00452">
    <property type="entry name" value="STI"/>
    <property type="match status" value="2"/>
</dbReference>
<name>A0A9J5ZZZ8_SOLCO</name>
<dbReference type="PANTHER" id="PTHR33107">
    <property type="entry name" value="KUNITZ TRYPSIN INHIBITOR 2"/>
    <property type="match status" value="1"/>
</dbReference>
<protein>
    <submittedName>
        <fullName evidence="4">Uncharacterized protein</fullName>
    </submittedName>
</protein>
<gene>
    <name evidence="4" type="ORF">H5410_017616</name>
</gene>
<dbReference type="Proteomes" id="UP000824120">
    <property type="component" value="Chromosome 3"/>
</dbReference>
<evidence type="ECO:0000256" key="1">
    <source>
        <dbReference type="ARBA" id="ARBA00005440"/>
    </source>
</evidence>
<dbReference type="AlphaFoldDB" id="A0A9J5ZZZ8"/>
<evidence type="ECO:0000256" key="3">
    <source>
        <dbReference type="SAM" id="SignalP"/>
    </source>
</evidence>
<organism evidence="4 5">
    <name type="scientific">Solanum commersonii</name>
    <name type="common">Commerson's wild potato</name>
    <name type="synonym">Commerson's nightshade</name>
    <dbReference type="NCBI Taxonomy" id="4109"/>
    <lineage>
        <taxon>Eukaryota</taxon>
        <taxon>Viridiplantae</taxon>
        <taxon>Streptophyta</taxon>
        <taxon>Embryophyta</taxon>
        <taxon>Tracheophyta</taxon>
        <taxon>Spermatophyta</taxon>
        <taxon>Magnoliopsida</taxon>
        <taxon>eudicotyledons</taxon>
        <taxon>Gunneridae</taxon>
        <taxon>Pentapetalae</taxon>
        <taxon>asterids</taxon>
        <taxon>lamiids</taxon>
        <taxon>Solanales</taxon>
        <taxon>Solanaceae</taxon>
        <taxon>Solanoideae</taxon>
        <taxon>Solaneae</taxon>
        <taxon>Solanum</taxon>
    </lineage>
</organism>
<sequence>MKILLLSCFLYFTLFQIIESEPVLDTNNEQVRPGYTYYILPASAGNGGGLTLAKGENGSCPLDVYQARNSQSVGIPLKFLMVNSSAGLVIDENEDINIKFAARRYVSICNVSTVWKIEEGIVTTGGIKGGSENGTSTSLFTIQKYEDAYALQYCPRATGCSFICPRLLCGYIGILPAENGSRHLAVNRPVYKIVRFLPFLVAIILSTSFIFLVKAQSISEPVLDNSGKALEKGSQYFIVPVSGRSNEGGLDVSGIRNTVDPPVVTQNPQSSAGNSLRFTPVDSNENIVRLSTDLNVKFMDIIFTNNRSTVWTINTTLIPQRYLVAVGGVEGNPGRDTLGNWFKIDKYEDAYKFVYCPGVCETCRPFCGDIGIIVEPNNKRVLFVGSDKPLKVKFENTTSVITVTKAPPNASNYPDRLPIMSINVVMCIVIGYLTKVM</sequence>
<dbReference type="GO" id="GO:0004866">
    <property type="term" value="F:endopeptidase inhibitor activity"/>
    <property type="evidence" value="ECO:0007669"/>
    <property type="project" value="InterPro"/>
</dbReference>
<keyword evidence="2" id="KW-0646">Protease inhibitor</keyword>
<feature type="chain" id="PRO_5039903861" evidence="3">
    <location>
        <begin position="21"/>
        <end position="437"/>
    </location>
</feature>
<comment type="caution">
    <text evidence="4">The sequence shown here is derived from an EMBL/GenBank/DDBJ whole genome shotgun (WGS) entry which is preliminary data.</text>
</comment>
<dbReference type="Pfam" id="PF00197">
    <property type="entry name" value="Kunitz_legume"/>
    <property type="match status" value="2"/>
</dbReference>
<dbReference type="InterPro" id="IPR011065">
    <property type="entry name" value="Kunitz_inhibitor_STI-like_sf"/>
</dbReference>
<dbReference type="PANTHER" id="PTHR33107:SF67">
    <property type="entry name" value="MIRACULIN-LIKE"/>
    <property type="match status" value="1"/>
</dbReference>
<accession>A0A9J5ZZZ8</accession>
<dbReference type="SUPFAM" id="SSF50386">
    <property type="entry name" value="STI-like"/>
    <property type="match status" value="2"/>
</dbReference>
<evidence type="ECO:0000313" key="4">
    <source>
        <dbReference type="EMBL" id="KAG5617792.1"/>
    </source>
</evidence>
<comment type="similarity">
    <text evidence="1">Belongs to the protease inhibitor I3 (leguminous Kunitz-type inhibitor) family.</text>
</comment>
<evidence type="ECO:0000256" key="2">
    <source>
        <dbReference type="ARBA" id="ARBA00022690"/>
    </source>
</evidence>
<keyword evidence="3" id="KW-0732">Signal</keyword>
<dbReference type="InterPro" id="IPR002160">
    <property type="entry name" value="Prot_inh_Kunz-lg"/>
</dbReference>